<dbReference type="SUPFAM" id="SSF51905">
    <property type="entry name" value="FAD/NAD(P)-binding domain"/>
    <property type="match status" value="1"/>
</dbReference>
<dbReference type="Gene3D" id="3.50.50.60">
    <property type="entry name" value="FAD/NAD(P)-binding domain"/>
    <property type="match status" value="1"/>
</dbReference>
<proteinExistence type="predicted"/>
<sequence>MISSVRSKAMEKILVVGAGMTGASVVSLLRQELPKSSSLTLWDKSNGIGGRMSTSRSNKCKGSTVDLGAQYISATPEYQQKHEQMYTELLDAAIFKQIDVKSMEGHQDKQPGLKHYVVPNGISSLVKYFVNKSGSTVERSHQITSVSKDGNGVKVTTDQGLSDTFDAIVLTMPVPQILQLKGDIPSLIDGKGIRSQLEEVSYSSRFAVGLYFTPDTVLDVPWAAKYITGNPCVRYVAIDSKKRGNVSSDVGPSICVHTSAPWGLEHVEMDKDEAAQEILAHLKQVHKGYHGSPGCIVLSESPAILLAGDGFTHSNFDGCLESSLAVHKTLTGSLQSKV</sequence>
<reference evidence="2" key="1">
    <citation type="submission" date="2022-11" db="EMBL/GenBank/DDBJ databases">
        <title>Centuries of genome instability and evolution in soft-shell clam transmissible cancer (bioRxiv).</title>
        <authorList>
            <person name="Hart S.F.M."/>
            <person name="Yonemitsu M.A."/>
            <person name="Giersch R.M."/>
            <person name="Beal B.F."/>
            <person name="Arriagada G."/>
            <person name="Davis B.W."/>
            <person name="Ostrander E.A."/>
            <person name="Goff S.P."/>
            <person name="Metzger M.J."/>
        </authorList>
    </citation>
    <scope>NUCLEOTIDE SEQUENCE</scope>
    <source>
        <strain evidence="2">MELC-2E11</strain>
        <tissue evidence="2">Siphon/mantle</tissue>
    </source>
</reference>
<gene>
    <name evidence="2" type="ORF">MAR_030289</name>
</gene>
<dbReference type="Proteomes" id="UP001164746">
    <property type="component" value="Chromosome 2"/>
</dbReference>
<accession>A0ABY7DJS5</accession>
<dbReference type="InterPro" id="IPR036188">
    <property type="entry name" value="FAD/NAD-bd_sf"/>
</dbReference>
<dbReference type="Pfam" id="PF01593">
    <property type="entry name" value="Amino_oxidase"/>
    <property type="match status" value="1"/>
</dbReference>
<organism evidence="2 3">
    <name type="scientific">Mya arenaria</name>
    <name type="common">Soft-shell clam</name>
    <dbReference type="NCBI Taxonomy" id="6604"/>
    <lineage>
        <taxon>Eukaryota</taxon>
        <taxon>Metazoa</taxon>
        <taxon>Spiralia</taxon>
        <taxon>Lophotrochozoa</taxon>
        <taxon>Mollusca</taxon>
        <taxon>Bivalvia</taxon>
        <taxon>Autobranchia</taxon>
        <taxon>Heteroconchia</taxon>
        <taxon>Euheterodonta</taxon>
        <taxon>Imparidentia</taxon>
        <taxon>Neoheterodontei</taxon>
        <taxon>Myida</taxon>
        <taxon>Myoidea</taxon>
        <taxon>Myidae</taxon>
        <taxon>Mya</taxon>
    </lineage>
</organism>
<name>A0ABY7DJS5_MYAAR</name>
<dbReference type="EMBL" id="CP111013">
    <property type="protein sequence ID" value="WAQ97599.1"/>
    <property type="molecule type" value="Genomic_DNA"/>
</dbReference>
<dbReference type="PANTHER" id="PTHR23357">
    <property type="entry name" value="RENALASE"/>
    <property type="match status" value="1"/>
</dbReference>
<evidence type="ECO:0000313" key="3">
    <source>
        <dbReference type="Proteomes" id="UP001164746"/>
    </source>
</evidence>
<evidence type="ECO:0000259" key="1">
    <source>
        <dbReference type="Pfam" id="PF01593"/>
    </source>
</evidence>
<protein>
    <submittedName>
        <fullName evidence="2">RNLS-like protein</fullName>
    </submittedName>
</protein>
<dbReference type="PANTHER" id="PTHR23357:SF1">
    <property type="entry name" value="RENALASE"/>
    <property type="match status" value="1"/>
</dbReference>
<dbReference type="InterPro" id="IPR002937">
    <property type="entry name" value="Amino_oxidase"/>
</dbReference>
<evidence type="ECO:0000313" key="2">
    <source>
        <dbReference type="EMBL" id="WAQ97599.1"/>
    </source>
</evidence>
<dbReference type="Gene3D" id="3.90.660.10">
    <property type="match status" value="1"/>
</dbReference>
<keyword evidence="3" id="KW-1185">Reference proteome</keyword>
<dbReference type="InterPro" id="IPR040174">
    <property type="entry name" value="RNLS"/>
</dbReference>
<feature type="domain" description="Amine oxidase" evidence="1">
    <location>
        <begin position="108"/>
        <end position="287"/>
    </location>
</feature>
<dbReference type="Pfam" id="PF13450">
    <property type="entry name" value="NAD_binding_8"/>
    <property type="match status" value="1"/>
</dbReference>